<evidence type="ECO:0000256" key="1">
    <source>
        <dbReference type="ARBA" id="ARBA00022448"/>
    </source>
</evidence>
<dbReference type="RefSeq" id="WP_064230940.1">
    <property type="nucleotide sequence ID" value="NZ_LVZK01000001.1"/>
</dbReference>
<accession>A0A179B2X2</accession>
<comment type="caution">
    <text evidence="7">The sequence shown here is derived from an EMBL/GenBank/DDBJ whole genome shotgun (WGS) entry which is preliminary data.</text>
</comment>
<evidence type="ECO:0000259" key="6">
    <source>
        <dbReference type="PROSITE" id="PS50893"/>
    </source>
</evidence>
<reference evidence="7 8" key="1">
    <citation type="submission" date="2016-04" db="EMBL/GenBank/DDBJ databases">
        <title>Peptidophaga gingivicola gen. nov., sp. nov., isolated from human subgingival plaque.</title>
        <authorList>
            <person name="Beall C.J."/>
            <person name="Mokrzan E.M."/>
            <person name="Griffen A.L."/>
            <person name="Leys E.J."/>
        </authorList>
    </citation>
    <scope>NUCLEOTIDE SEQUENCE [LARGE SCALE GENOMIC DNA]</scope>
    <source>
        <strain evidence="7 8">BA112</strain>
    </source>
</reference>
<dbReference type="Proteomes" id="UP000078368">
    <property type="component" value="Unassembled WGS sequence"/>
</dbReference>
<gene>
    <name evidence="7" type="ORF">A4H34_02360</name>
</gene>
<dbReference type="EMBL" id="LVZK01000001">
    <property type="protein sequence ID" value="OAP86042.1"/>
    <property type="molecule type" value="Genomic_DNA"/>
</dbReference>
<dbReference type="EC" id="7.6.2.9" evidence="4"/>
<feature type="domain" description="ABC transporter" evidence="6">
    <location>
        <begin position="2"/>
        <end position="237"/>
    </location>
</feature>
<dbReference type="Pfam" id="PF00005">
    <property type="entry name" value="ABC_tran"/>
    <property type="match status" value="1"/>
</dbReference>
<evidence type="ECO:0000256" key="3">
    <source>
        <dbReference type="ARBA" id="ARBA00022840"/>
    </source>
</evidence>
<dbReference type="OrthoDB" id="9802264at2"/>
<dbReference type="PANTHER" id="PTHR43869">
    <property type="entry name" value="GLYCINE BETAINE/PROLINE BETAINE TRANSPORT SYSTEM ATP-BINDING PROTEIN PROV"/>
    <property type="match status" value="1"/>
</dbReference>
<dbReference type="GO" id="GO:0005524">
    <property type="term" value="F:ATP binding"/>
    <property type="evidence" value="ECO:0007669"/>
    <property type="project" value="UniProtKB-KW"/>
</dbReference>
<evidence type="ECO:0000313" key="7">
    <source>
        <dbReference type="EMBL" id="OAP86042.1"/>
    </source>
</evidence>
<protein>
    <recommendedName>
        <fullName evidence="4">ABC-type quaternary amine transporter</fullName>
        <ecNumber evidence="4">7.6.2.9</ecNumber>
    </recommendedName>
</protein>
<dbReference type="PANTHER" id="PTHR43869:SF1">
    <property type="entry name" value="GLYCINE BETAINE_PROLINE BETAINE TRANSPORT SYSTEM ATP-BINDING PROTEIN PROV"/>
    <property type="match status" value="1"/>
</dbReference>
<name>A0A179B2X2_9ACTO</name>
<keyword evidence="1" id="KW-0813">Transport</keyword>
<evidence type="ECO:0000256" key="5">
    <source>
        <dbReference type="SAM" id="MobiDB-lite"/>
    </source>
</evidence>
<dbReference type="InterPro" id="IPR051921">
    <property type="entry name" value="ABC_osmolyte_uptake_ATP-bind"/>
</dbReference>
<dbReference type="AlphaFoldDB" id="A0A179B2X2"/>
<dbReference type="InterPro" id="IPR003593">
    <property type="entry name" value="AAA+_ATPase"/>
</dbReference>
<evidence type="ECO:0000256" key="2">
    <source>
        <dbReference type="ARBA" id="ARBA00022741"/>
    </source>
</evidence>
<dbReference type="GO" id="GO:0016887">
    <property type="term" value="F:ATP hydrolysis activity"/>
    <property type="evidence" value="ECO:0007669"/>
    <property type="project" value="InterPro"/>
</dbReference>
<feature type="compositionally biased region" description="Basic and acidic residues" evidence="5">
    <location>
        <begin position="281"/>
        <end position="296"/>
    </location>
</feature>
<evidence type="ECO:0000313" key="8">
    <source>
        <dbReference type="Proteomes" id="UP000078368"/>
    </source>
</evidence>
<dbReference type="GO" id="GO:0015418">
    <property type="term" value="F:ABC-type quaternary ammonium compound transporting activity"/>
    <property type="evidence" value="ECO:0007669"/>
    <property type="project" value="UniProtKB-EC"/>
</dbReference>
<keyword evidence="8" id="KW-1185">Reference proteome</keyword>
<sequence length="332" mass="35334">MIEFESVGKTYPGGAVAVESFTYTVPKHRTVVLVGSSGSGKTTLLRMVNRMVDPTSGRVLIDGVDVREADPVKLRRSIGYVLQDGGLLPHRTVADNVATVPILNGTPRREARSAALELLERVGLDPELGARYPAQLSGGQRQRVGVARALAAEPEILLMDEPFGAVDPIVRRELQDELVRLQGEIGKTVVFVTHDVEEAFRLCDEVVVLGEGGKIAQSGTPEEILAAPANDFVRTFVGGTKSNQTLRVRQVAGRSVAVGEDGRQVGVIEGLEGLVSGVKGAGDDAREQSSRGREAQPRLPHALDAARSSLRKAKARWRLGGKSGDSAEGGPV</sequence>
<dbReference type="SMART" id="SM00382">
    <property type="entry name" value="AAA"/>
    <property type="match status" value="1"/>
</dbReference>
<dbReference type="STRING" id="1823756.A4H34_02360"/>
<dbReference type="SUPFAM" id="SSF52540">
    <property type="entry name" value="P-loop containing nucleoside triphosphate hydrolases"/>
    <property type="match status" value="1"/>
</dbReference>
<organism evidence="7 8">
    <name type="scientific">Peptidiphaga gingivicola</name>
    <dbReference type="NCBI Taxonomy" id="2741497"/>
    <lineage>
        <taxon>Bacteria</taxon>
        <taxon>Bacillati</taxon>
        <taxon>Actinomycetota</taxon>
        <taxon>Actinomycetes</taxon>
        <taxon>Actinomycetales</taxon>
        <taxon>Actinomycetaceae</taxon>
        <taxon>Peptidiphaga</taxon>
    </lineage>
</organism>
<dbReference type="PROSITE" id="PS50893">
    <property type="entry name" value="ABC_TRANSPORTER_2"/>
    <property type="match status" value="1"/>
</dbReference>
<dbReference type="FunFam" id="3.40.50.300:FF:000425">
    <property type="entry name" value="Probable ABC transporter, ATP-binding subunit"/>
    <property type="match status" value="1"/>
</dbReference>
<dbReference type="Gene3D" id="3.40.50.300">
    <property type="entry name" value="P-loop containing nucleotide triphosphate hydrolases"/>
    <property type="match status" value="1"/>
</dbReference>
<dbReference type="InterPro" id="IPR017871">
    <property type="entry name" value="ABC_transporter-like_CS"/>
</dbReference>
<dbReference type="InterPro" id="IPR027417">
    <property type="entry name" value="P-loop_NTPase"/>
</dbReference>
<keyword evidence="3 7" id="KW-0067">ATP-binding</keyword>
<evidence type="ECO:0000256" key="4">
    <source>
        <dbReference type="ARBA" id="ARBA00066388"/>
    </source>
</evidence>
<feature type="region of interest" description="Disordered" evidence="5">
    <location>
        <begin position="279"/>
        <end position="301"/>
    </location>
</feature>
<keyword evidence="2" id="KW-0547">Nucleotide-binding</keyword>
<dbReference type="InterPro" id="IPR003439">
    <property type="entry name" value="ABC_transporter-like_ATP-bd"/>
</dbReference>
<dbReference type="PROSITE" id="PS00211">
    <property type="entry name" value="ABC_TRANSPORTER_1"/>
    <property type="match status" value="1"/>
</dbReference>
<proteinExistence type="predicted"/>